<sequence>MNGYWSPNAMVKGAMGNTELKSEDMKKTSVHLQKKGRSWAEWAMKKLSGWGLVYKCKSFDAFTVSGGATNLGSEKVSDVAVGVERKLGEGKEGAIDAYKEAKQKVDDGRERMRREMSESVYSYETAKEKLSDATGQSGAKMENNGEL</sequence>
<dbReference type="AlphaFoldDB" id="A0A9Q0K542"/>
<evidence type="ECO:0000256" key="1">
    <source>
        <dbReference type="SAM" id="MobiDB-lite"/>
    </source>
</evidence>
<dbReference type="Proteomes" id="UP001141806">
    <property type="component" value="Unassembled WGS sequence"/>
</dbReference>
<gene>
    <name evidence="2" type="ORF">NE237_022269</name>
</gene>
<accession>A0A9Q0K542</accession>
<protein>
    <submittedName>
        <fullName evidence="2">Uncharacterized protein</fullName>
    </submittedName>
</protein>
<dbReference type="OrthoDB" id="20872at2759"/>
<evidence type="ECO:0000313" key="3">
    <source>
        <dbReference type="Proteomes" id="UP001141806"/>
    </source>
</evidence>
<comment type="caution">
    <text evidence="2">The sequence shown here is derived from an EMBL/GenBank/DDBJ whole genome shotgun (WGS) entry which is preliminary data.</text>
</comment>
<evidence type="ECO:0000313" key="2">
    <source>
        <dbReference type="EMBL" id="KAJ4962330.1"/>
    </source>
</evidence>
<organism evidence="2 3">
    <name type="scientific">Protea cynaroides</name>
    <dbReference type="NCBI Taxonomy" id="273540"/>
    <lineage>
        <taxon>Eukaryota</taxon>
        <taxon>Viridiplantae</taxon>
        <taxon>Streptophyta</taxon>
        <taxon>Embryophyta</taxon>
        <taxon>Tracheophyta</taxon>
        <taxon>Spermatophyta</taxon>
        <taxon>Magnoliopsida</taxon>
        <taxon>Proteales</taxon>
        <taxon>Proteaceae</taxon>
        <taxon>Protea</taxon>
    </lineage>
</organism>
<name>A0A9Q0K542_9MAGN</name>
<keyword evidence="3" id="KW-1185">Reference proteome</keyword>
<dbReference type="EMBL" id="JAMYWD010000008">
    <property type="protein sequence ID" value="KAJ4962330.1"/>
    <property type="molecule type" value="Genomic_DNA"/>
</dbReference>
<proteinExistence type="predicted"/>
<reference evidence="2" key="1">
    <citation type="journal article" date="2023" name="Plant J.">
        <title>The genome of the king protea, Protea cynaroides.</title>
        <authorList>
            <person name="Chang J."/>
            <person name="Duong T.A."/>
            <person name="Schoeman C."/>
            <person name="Ma X."/>
            <person name="Roodt D."/>
            <person name="Barker N."/>
            <person name="Li Z."/>
            <person name="Van de Peer Y."/>
            <person name="Mizrachi E."/>
        </authorList>
    </citation>
    <scope>NUCLEOTIDE SEQUENCE</scope>
    <source>
        <tissue evidence="2">Young leaves</tissue>
    </source>
</reference>
<feature type="region of interest" description="Disordered" evidence="1">
    <location>
        <begin position="105"/>
        <end position="147"/>
    </location>
</feature>
<feature type="compositionally biased region" description="Basic and acidic residues" evidence="1">
    <location>
        <begin position="105"/>
        <end position="117"/>
    </location>
</feature>